<comment type="caution">
    <text evidence="3">The sequence shown here is derived from an EMBL/GenBank/DDBJ whole genome shotgun (WGS) entry which is preliminary data.</text>
</comment>
<gene>
    <name evidence="3" type="ORF">ACFFPI_07595</name>
</gene>
<evidence type="ECO:0000313" key="4">
    <source>
        <dbReference type="Proteomes" id="UP001589536"/>
    </source>
</evidence>
<evidence type="ECO:0000256" key="1">
    <source>
        <dbReference type="SAM" id="MobiDB-lite"/>
    </source>
</evidence>
<feature type="region of interest" description="Disordered" evidence="1">
    <location>
        <begin position="80"/>
        <end position="99"/>
    </location>
</feature>
<dbReference type="EMBL" id="JBHMBH010000019">
    <property type="protein sequence ID" value="MFB9714019.1"/>
    <property type="molecule type" value="Genomic_DNA"/>
</dbReference>
<feature type="chain" id="PRO_5046555198" evidence="2">
    <location>
        <begin position="27"/>
        <end position="99"/>
    </location>
</feature>
<feature type="region of interest" description="Disordered" evidence="1">
    <location>
        <begin position="39"/>
        <end position="59"/>
    </location>
</feature>
<dbReference type="PROSITE" id="PS51257">
    <property type="entry name" value="PROKAR_LIPOPROTEIN"/>
    <property type="match status" value="1"/>
</dbReference>
<organism evidence="3 4">
    <name type="scientific">Arthrobacter methylotrophus</name>
    <dbReference type="NCBI Taxonomy" id="121291"/>
    <lineage>
        <taxon>Bacteria</taxon>
        <taxon>Bacillati</taxon>
        <taxon>Actinomycetota</taxon>
        <taxon>Actinomycetes</taxon>
        <taxon>Micrococcales</taxon>
        <taxon>Micrococcaceae</taxon>
        <taxon>Arthrobacter</taxon>
    </lineage>
</organism>
<feature type="compositionally biased region" description="Low complexity" evidence="1">
    <location>
        <begin position="39"/>
        <end position="56"/>
    </location>
</feature>
<evidence type="ECO:0000256" key="2">
    <source>
        <dbReference type="SAM" id="SignalP"/>
    </source>
</evidence>
<dbReference type="Proteomes" id="UP001589536">
    <property type="component" value="Unassembled WGS sequence"/>
</dbReference>
<accession>A0ABV5URA8</accession>
<dbReference type="RefSeq" id="WP_345042793.1">
    <property type="nucleotide sequence ID" value="NZ_BAABED010000001.1"/>
</dbReference>
<proteinExistence type="predicted"/>
<name>A0ABV5URA8_9MICC</name>
<protein>
    <submittedName>
        <fullName evidence="3">Uncharacterized protein</fullName>
    </submittedName>
</protein>
<evidence type="ECO:0000313" key="3">
    <source>
        <dbReference type="EMBL" id="MFB9714019.1"/>
    </source>
</evidence>
<feature type="signal peptide" evidence="2">
    <location>
        <begin position="1"/>
        <end position="26"/>
    </location>
</feature>
<keyword evidence="4" id="KW-1185">Reference proteome</keyword>
<reference evidence="3 4" key="1">
    <citation type="submission" date="2024-09" db="EMBL/GenBank/DDBJ databases">
        <authorList>
            <person name="Sun Q."/>
            <person name="Mori K."/>
        </authorList>
    </citation>
    <scope>NUCLEOTIDE SEQUENCE [LARGE SCALE GENOMIC DNA]</scope>
    <source>
        <strain evidence="3 4">JCM 13519</strain>
    </source>
</reference>
<keyword evidence="2" id="KW-0732">Signal</keyword>
<sequence>MKNIPSRIAAVLLLAGGTALLTGCQAGTPVLDRTLDVTSLPTPASPVPATSPAKPADQTMGLDLHFGGTSFGLNCATDSVSTGTNGTTAVECSWKTSDR</sequence>
<feature type="compositionally biased region" description="Polar residues" evidence="1">
    <location>
        <begin position="80"/>
        <end position="90"/>
    </location>
</feature>